<organism evidence="5 6">
    <name type="scientific">Tetraodon nigroviridis</name>
    <name type="common">Spotted green pufferfish</name>
    <name type="synonym">Chelonodon nigroviridis</name>
    <dbReference type="NCBI Taxonomy" id="99883"/>
    <lineage>
        <taxon>Eukaryota</taxon>
        <taxon>Metazoa</taxon>
        <taxon>Chordata</taxon>
        <taxon>Craniata</taxon>
        <taxon>Vertebrata</taxon>
        <taxon>Euteleostomi</taxon>
        <taxon>Actinopterygii</taxon>
        <taxon>Neopterygii</taxon>
        <taxon>Teleostei</taxon>
        <taxon>Neoteleostei</taxon>
        <taxon>Acanthomorphata</taxon>
        <taxon>Eupercaria</taxon>
        <taxon>Tetraodontiformes</taxon>
        <taxon>Tetradontoidea</taxon>
        <taxon>Tetraodontidae</taxon>
        <taxon>Tetraodon</taxon>
    </lineage>
</organism>
<feature type="compositionally biased region" description="Polar residues" evidence="2">
    <location>
        <begin position="367"/>
        <end position="382"/>
    </location>
</feature>
<dbReference type="InterPro" id="IPR006571">
    <property type="entry name" value="TLDc_dom"/>
</dbReference>
<dbReference type="SMART" id="SM00257">
    <property type="entry name" value="LysM"/>
    <property type="match status" value="1"/>
</dbReference>
<dbReference type="SMART" id="SM00584">
    <property type="entry name" value="TLDc"/>
    <property type="match status" value="1"/>
</dbReference>
<evidence type="ECO:0000259" key="4">
    <source>
        <dbReference type="PROSITE" id="PS51886"/>
    </source>
</evidence>
<dbReference type="GeneTree" id="ENSGT00940000155141"/>
<dbReference type="InterPro" id="IPR036779">
    <property type="entry name" value="LysM_dom_sf"/>
</dbReference>
<feature type="compositionally biased region" description="Polar residues" evidence="2">
    <location>
        <begin position="417"/>
        <end position="458"/>
    </location>
</feature>
<reference evidence="6" key="1">
    <citation type="journal article" date="2004" name="Nature">
        <title>Genome duplication in the teleost fish Tetraodon nigroviridis reveals the early vertebrate proto-karyotype.</title>
        <authorList>
            <person name="Jaillon O."/>
            <person name="Aury J.-M."/>
            <person name="Brunet F."/>
            <person name="Petit J.-L."/>
            <person name="Stange-Thomann N."/>
            <person name="Mauceli E."/>
            <person name="Bouneau L."/>
            <person name="Fischer C."/>
            <person name="Ozouf-Costaz C."/>
            <person name="Bernot A."/>
            <person name="Nicaud S."/>
            <person name="Jaffe D."/>
            <person name="Fisher S."/>
            <person name="Lutfalla G."/>
            <person name="Dossat C."/>
            <person name="Segurens B."/>
            <person name="Dasilva C."/>
            <person name="Salanoubat M."/>
            <person name="Levy M."/>
            <person name="Boudet N."/>
            <person name="Castellano S."/>
            <person name="Anthouard V."/>
            <person name="Jubin C."/>
            <person name="Castelli V."/>
            <person name="Katinka M."/>
            <person name="Vacherie B."/>
            <person name="Biemont C."/>
            <person name="Skalli Z."/>
            <person name="Cattolico L."/>
            <person name="Poulain J."/>
            <person name="De Berardinis V."/>
            <person name="Cruaud C."/>
            <person name="Duprat S."/>
            <person name="Brottier P."/>
            <person name="Coutanceau J.-P."/>
            <person name="Gouzy J."/>
            <person name="Parra G."/>
            <person name="Lardier G."/>
            <person name="Chapple C."/>
            <person name="McKernan K.J."/>
            <person name="McEwan P."/>
            <person name="Bosak S."/>
            <person name="Kellis M."/>
            <person name="Volff J.-N."/>
            <person name="Guigo R."/>
            <person name="Zody M.C."/>
            <person name="Mesirov J."/>
            <person name="Lindblad-Toh K."/>
            <person name="Birren B."/>
            <person name="Nusbaum C."/>
            <person name="Kahn D."/>
            <person name="Robinson-Rechavi M."/>
            <person name="Laudet V."/>
            <person name="Schachter V."/>
            <person name="Quetier F."/>
            <person name="Saurin W."/>
            <person name="Scarpelli C."/>
            <person name="Wincker P."/>
            <person name="Lander E.S."/>
            <person name="Weissenbach J."/>
            <person name="Roest Crollius H."/>
        </authorList>
    </citation>
    <scope>NUCLEOTIDE SEQUENCE [LARGE SCALE GENOMIC DNA]</scope>
</reference>
<dbReference type="InterPro" id="IPR018392">
    <property type="entry name" value="LysM"/>
</dbReference>
<dbReference type="GO" id="GO:0006357">
    <property type="term" value="P:regulation of transcription by RNA polymerase II"/>
    <property type="evidence" value="ECO:0007669"/>
    <property type="project" value="TreeGrafter"/>
</dbReference>
<feature type="region of interest" description="Disordered" evidence="2">
    <location>
        <begin position="300"/>
        <end position="464"/>
    </location>
</feature>
<dbReference type="SUPFAM" id="SSF54106">
    <property type="entry name" value="LysM domain"/>
    <property type="match status" value="1"/>
</dbReference>
<feature type="compositionally biased region" description="Basic and acidic residues" evidence="2">
    <location>
        <begin position="342"/>
        <end position="358"/>
    </location>
</feature>
<reference evidence="5" key="2">
    <citation type="submission" date="2025-08" db="UniProtKB">
        <authorList>
            <consortium name="Ensembl"/>
        </authorList>
    </citation>
    <scope>IDENTIFICATION</scope>
</reference>
<evidence type="ECO:0000256" key="2">
    <source>
        <dbReference type="SAM" id="MobiDB-lite"/>
    </source>
</evidence>
<feature type="domain" description="TLDc" evidence="4">
    <location>
        <begin position="624"/>
        <end position="785"/>
    </location>
</feature>
<dbReference type="PANTHER" id="PTHR23354:SF127">
    <property type="entry name" value="NUCLEAR RECEPTOR COACTIVATOR 7-LIKE ISOFORM X1"/>
    <property type="match status" value="1"/>
</dbReference>
<dbReference type="Proteomes" id="UP000007303">
    <property type="component" value="Unassembled WGS sequence"/>
</dbReference>
<feature type="compositionally biased region" description="Polar residues" evidence="2">
    <location>
        <begin position="319"/>
        <end position="336"/>
    </location>
</feature>
<evidence type="ECO:0000256" key="1">
    <source>
        <dbReference type="ARBA" id="ARBA00009540"/>
    </source>
</evidence>
<proteinExistence type="inferred from homology"/>
<dbReference type="Ensembl" id="ENSTNIT00000019695.1">
    <property type="protein sequence ID" value="ENSTNIP00000019465.1"/>
    <property type="gene ID" value="ENSTNIG00000016368.1"/>
</dbReference>
<comment type="similarity">
    <text evidence="1">Belongs to the OXR1 family.</text>
</comment>
<dbReference type="CDD" id="cd00118">
    <property type="entry name" value="LysM"/>
    <property type="match status" value="1"/>
</dbReference>
<dbReference type="PANTHER" id="PTHR23354">
    <property type="entry name" value="NUCLEOLAR PROTEIN 7/ESTROGEN RECEPTOR COACTIVATOR-RELATED"/>
    <property type="match status" value="1"/>
</dbReference>
<evidence type="ECO:0000313" key="6">
    <source>
        <dbReference type="Proteomes" id="UP000007303"/>
    </source>
</evidence>
<reference evidence="5" key="3">
    <citation type="submission" date="2025-09" db="UniProtKB">
        <authorList>
            <consortium name="Ensembl"/>
        </authorList>
    </citation>
    <scope>IDENTIFICATION</scope>
</reference>
<dbReference type="GO" id="GO:0005634">
    <property type="term" value="C:nucleus"/>
    <property type="evidence" value="ECO:0007669"/>
    <property type="project" value="TreeGrafter"/>
</dbReference>
<feature type="domain" description="LysM" evidence="3">
    <location>
        <begin position="45"/>
        <end position="88"/>
    </location>
</feature>
<sequence>SNGLQVTRKCASSGLFLTLSHSLIDSGCKTKNQAKREKKRPPGTVEFTVGPNDSLNSIALRFNITPNKLVQLNKLFSRSVYPGQKLFVPDANQPEQEHQNPALTNGVADNVSAALMVSSDLLQDGGSNCKSIRRELSPNSEDESPATVKFIKMSCKYFTDGKGVVGGVLIVTPNNIMFDPHKSDPLVIEHGCEEYGLICPMEEVMSVALYDDVSRMKLKDALPSPGEWEQLPSERDLNPFSRYEALNPRRPIVLDGFGTGKDMTYFLWEELEMRVLSWQYFDLAVFFAVVFVFVPGDTEDEQEEKSPSDEGFTELEPTVNGSTEEAEGSSSITPKNQPELGPRQHDEESKLDSIKGKLDDEEDEGVAQNSSIEDGESMQSALETEKRGDKPATGELMEPRDTETEGTEELGGGLGHRSSSVSMDLSGEQSLTQASEPHGTSSLKRQSPDRPTSGSPTSETHRRRKSFEAELKSWLFEKIQAPIEDMLYSSEEKSKNPPMFLCFKVGKPMRKSFTSGLTSSPIHCFRGRGKQPEYWFAVPQERVDHLYSFFVQWSPDVYGKEAREQGFVVVEKDELDMIDNFFGDPASCSWEIITIDEAKRRQSFGSCDCDLAAEALPMLSDTSDLLQDTDLEKLSCRLPARVQGYPWSLVYSTVKHGTSLKTLYRSLADVDSPVLLVVKDTDNRIFGAFSTHPFRVSEHFYGTGETFLYSFCPEIKTYRWTGENSYFIKGNIDSLQMGGGGGQLGLWLDAELYRGTTTTCATFNNQPLSAQQDFNIHSVEVWTFE</sequence>
<evidence type="ECO:0000313" key="5">
    <source>
        <dbReference type="Ensembl" id="ENSTNIP00000019465.1"/>
    </source>
</evidence>
<dbReference type="Pfam" id="PF01476">
    <property type="entry name" value="LysM"/>
    <property type="match status" value="1"/>
</dbReference>
<dbReference type="InParanoid" id="H3DG21"/>
<dbReference type="AlphaFoldDB" id="H3DG21"/>
<feature type="compositionally biased region" description="Basic and acidic residues" evidence="2">
    <location>
        <begin position="383"/>
        <end position="403"/>
    </location>
</feature>
<dbReference type="Gene3D" id="3.10.350.10">
    <property type="entry name" value="LysM domain"/>
    <property type="match status" value="1"/>
</dbReference>
<evidence type="ECO:0000259" key="3">
    <source>
        <dbReference type="PROSITE" id="PS51782"/>
    </source>
</evidence>
<dbReference type="PROSITE" id="PS51886">
    <property type="entry name" value="TLDC"/>
    <property type="match status" value="1"/>
</dbReference>
<keyword evidence="6" id="KW-1185">Reference proteome</keyword>
<accession>H3DG21</accession>
<dbReference type="OMA" id="SDTQAAF"/>
<dbReference type="HOGENOM" id="CLU_007095_2_0_1"/>
<dbReference type="PROSITE" id="PS51782">
    <property type="entry name" value="LYSM"/>
    <property type="match status" value="1"/>
</dbReference>
<name>H3DG21_TETNG</name>
<dbReference type="GO" id="GO:0006979">
    <property type="term" value="P:response to oxidative stress"/>
    <property type="evidence" value="ECO:0007669"/>
    <property type="project" value="TreeGrafter"/>
</dbReference>
<protein>
    <submittedName>
        <fullName evidence="5">Nuclear receptor coactivator 7</fullName>
    </submittedName>
</protein>
<dbReference type="Pfam" id="PF07534">
    <property type="entry name" value="TLD"/>
    <property type="match status" value="1"/>
</dbReference>